<keyword evidence="11 12" id="KW-0670">Pyruvate</keyword>
<comment type="pathway">
    <text evidence="1">Lipid metabolism.</text>
</comment>
<feature type="active site" description="Charge relay system; for autoendoproteolytic cleavage activity" evidence="12">
    <location>
        <position position="221"/>
    </location>
</feature>
<comment type="caution">
    <text evidence="14">The sequence shown here is derived from an EMBL/GenBank/DDBJ whole genome shotgun (WGS) entry which is preliminary data.</text>
</comment>
<keyword evidence="8 12" id="KW-0594">Phospholipid biosynthesis</keyword>
<comment type="subcellular location">
    <molecule>Phosphatidylserine decarboxylase beta chain</molecule>
    <subcellularLocation>
        <location evidence="12">Mitochondrion inner membrane</location>
        <topology evidence="12">Single-pass membrane protein</topology>
        <orientation evidence="12">Intermembrane side</orientation>
    </subcellularLocation>
</comment>
<comment type="PTM">
    <text evidence="12">Is synthesized initially as an inactive proenzyme. Formation of the active enzyme involves a self-maturation process in which the active site pyruvoyl group is generated from an internal serine residue via an autocatalytic post-translational modification. Two non-identical subunits are generated from the proenzyme in this reaction, and the pyruvate is formed at the N-terminus of the alpha chain, which is derived from the carboxyl end of the proenzyme. The autoendoproteolytic cleavage occurs by a canonical serine protease mechanism, in which the side chain hydroxyl group of the serine supplies its oxygen atom to form the C-terminus of the beta chain, while the remainder of the serine residue undergoes an oxidative deamination to produce ammonia and the pyruvoyl prosthetic group on the alpha chain. During this reaction, the Ser that is part of the protease active site of the proenzyme becomes the pyruvoyl prosthetic group, which constitutes an essential element of the active site of the mature decarboxylase.</text>
</comment>
<dbReference type="InterPro" id="IPR033177">
    <property type="entry name" value="PSD-B"/>
</dbReference>
<dbReference type="FunCoup" id="A0A151Z705">
    <property type="interactions" value="120"/>
</dbReference>
<evidence type="ECO:0000256" key="6">
    <source>
        <dbReference type="ARBA" id="ARBA00023098"/>
    </source>
</evidence>
<evidence type="ECO:0000256" key="9">
    <source>
        <dbReference type="ARBA" id="ARBA00023239"/>
    </source>
</evidence>
<evidence type="ECO:0000256" key="1">
    <source>
        <dbReference type="ARBA" id="ARBA00005189"/>
    </source>
</evidence>
<dbReference type="GO" id="GO:0016540">
    <property type="term" value="P:protein autoprocessing"/>
    <property type="evidence" value="ECO:0007669"/>
    <property type="project" value="UniProtKB-UniRule"/>
</dbReference>
<comment type="cofactor">
    <cofactor evidence="12">
        <name>pyruvate</name>
        <dbReference type="ChEBI" id="CHEBI:15361"/>
    </cofactor>
    <text evidence="12">Binds 1 pyruvoyl group covalently per subunit.</text>
</comment>
<feature type="chain" id="PRO_5023464397" description="Phosphatidylserine decarboxylase alpha chain" evidence="12">
    <location>
        <begin position="387"/>
        <end position="423"/>
    </location>
</feature>
<evidence type="ECO:0000256" key="10">
    <source>
        <dbReference type="ARBA" id="ARBA00023264"/>
    </source>
</evidence>
<feature type="site" description="Cleavage (non-hydrolytic); by autocatalysis" evidence="12">
    <location>
        <begin position="386"/>
        <end position="387"/>
    </location>
</feature>
<dbReference type="GO" id="GO:0005743">
    <property type="term" value="C:mitochondrial inner membrane"/>
    <property type="evidence" value="ECO:0007669"/>
    <property type="project" value="UniProtKB-SubCell"/>
</dbReference>
<dbReference type="InParanoid" id="A0A151Z705"/>
<dbReference type="InterPro" id="IPR033661">
    <property type="entry name" value="PSD_type1_euk"/>
</dbReference>
<dbReference type="OMA" id="WFEHGST"/>
<dbReference type="Pfam" id="PF02666">
    <property type="entry name" value="PS_Dcarbxylase"/>
    <property type="match status" value="1"/>
</dbReference>
<evidence type="ECO:0000256" key="4">
    <source>
        <dbReference type="ARBA" id="ARBA00022793"/>
    </source>
</evidence>
<dbReference type="UniPathway" id="UPA00558">
    <property type="reaction ID" value="UER00616"/>
</dbReference>
<dbReference type="PANTHER" id="PTHR10067:SF6">
    <property type="entry name" value="PHOSPHATIDYLSERINE DECARBOXYLASE PROENZYME, MITOCHONDRIAL"/>
    <property type="match status" value="1"/>
</dbReference>
<keyword evidence="15" id="KW-1185">Reference proteome</keyword>
<comment type="function">
    <text evidence="12">Catalyzes the formation of phosphatidylethanolamine (PtdEtn) from phosphatidylserine (PtdSer). Plays a central role in phospholipid metabolism and in the interorganelle trafficking of phosphatidylserine.</text>
</comment>
<feature type="topological domain" description="Mitochondrial matrix" evidence="12">
    <location>
        <begin position="1"/>
        <end position="67"/>
    </location>
</feature>
<keyword evidence="10 12" id="KW-1208">Phospholipid metabolism</keyword>
<dbReference type="NCBIfam" id="TIGR00163">
    <property type="entry name" value="PS_decarb"/>
    <property type="match status" value="1"/>
</dbReference>
<dbReference type="Proteomes" id="UP000076078">
    <property type="component" value="Unassembled WGS sequence"/>
</dbReference>
<feature type="topological domain" description="Mitochondrial intermembrane" evidence="12">
    <location>
        <begin position="87"/>
        <end position="423"/>
    </location>
</feature>
<dbReference type="HAMAP" id="MF_03208">
    <property type="entry name" value="PS_decarb_PSD_B_type1_euk"/>
    <property type="match status" value="1"/>
</dbReference>
<feature type="modified residue" description="Pyruvic acid (Ser); by autocatalysis" evidence="12">
    <location>
        <position position="387"/>
    </location>
</feature>
<keyword evidence="4 12" id="KW-0210">Decarboxylase</keyword>
<dbReference type="PANTHER" id="PTHR10067">
    <property type="entry name" value="PHOSPHATIDYLSERINE DECARBOXYLASE"/>
    <property type="match status" value="1"/>
</dbReference>
<keyword evidence="12" id="KW-0999">Mitochondrion inner membrane</keyword>
<evidence type="ECO:0000313" key="14">
    <source>
        <dbReference type="EMBL" id="KYQ89718.1"/>
    </source>
</evidence>
<evidence type="ECO:0000313" key="15">
    <source>
        <dbReference type="Proteomes" id="UP000076078"/>
    </source>
</evidence>
<evidence type="ECO:0000256" key="2">
    <source>
        <dbReference type="ARBA" id="ARBA00022516"/>
    </source>
</evidence>
<keyword evidence="12" id="KW-0865">Zymogen</keyword>
<evidence type="ECO:0000256" key="8">
    <source>
        <dbReference type="ARBA" id="ARBA00023209"/>
    </source>
</evidence>
<feature type="active site" description="Charge relay system; for autoendoproteolytic cleavage activity" evidence="12">
    <location>
        <position position="278"/>
    </location>
</feature>
<dbReference type="EMBL" id="LODT01000039">
    <property type="protein sequence ID" value="KYQ89718.1"/>
    <property type="molecule type" value="Genomic_DNA"/>
</dbReference>
<keyword evidence="3 12" id="KW-0812">Transmembrane</keyword>
<evidence type="ECO:0000256" key="12">
    <source>
        <dbReference type="HAMAP-Rule" id="MF_03208"/>
    </source>
</evidence>
<feature type="compositionally biased region" description="Low complexity" evidence="13">
    <location>
        <begin position="85"/>
        <end position="102"/>
    </location>
</feature>
<evidence type="ECO:0000256" key="7">
    <source>
        <dbReference type="ARBA" id="ARBA00023136"/>
    </source>
</evidence>
<keyword evidence="5 12" id="KW-1133">Transmembrane helix</keyword>
<evidence type="ECO:0000256" key="11">
    <source>
        <dbReference type="ARBA" id="ARBA00023317"/>
    </source>
</evidence>
<dbReference type="EC" id="4.1.1.65" evidence="12"/>
<comment type="similarity">
    <text evidence="12">Belongs to the phosphatidylserine decarboxylase family. PSD-B subfamily. Eukaryotic type I sub-subfamily.</text>
</comment>
<keyword evidence="6 12" id="KW-0443">Lipid metabolism</keyword>
<dbReference type="AlphaFoldDB" id="A0A151Z705"/>
<comment type="pathway">
    <text evidence="12">Phospholipid metabolism; phosphatidylethanolamine biosynthesis; phosphatidylethanolamine from CDP-diacylglycerol: step 2/2.</text>
</comment>
<keyword evidence="12" id="KW-0496">Mitochondrion</keyword>
<reference evidence="14 15" key="1">
    <citation type="submission" date="2015-12" db="EMBL/GenBank/DDBJ databases">
        <title>Dictyostelia acquired genes for synthesis and detection of signals that induce cell-type specialization by lateral gene transfer from prokaryotes.</title>
        <authorList>
            <person name="Gloeckner G."/>
            <person name="Schaap P."/>
        </authorList>
    </citation>
    <scope>NUCLEOTIDE SEQUENCE [LARGE SCALE GENOMIC DNA]</scope>
    <source>
        <strain evidence="14 15">TK</strain>
    </source>
</reference>
<dbReference type="OrthoDB" id="4330at2759"/>
<evidence type="ECO:0000256" key="5">
    <source>
        <dbReference type="ARBA" id="ARBA00022989"/>
    </source>
</evidence>
<evidence type="ECO:0000256" key="13">
    <source>
        <dbReference type="SAM" id="MobiDB-lite"/>
    </source>
</evidence>
<keyword evidence="2 12" id="KW-0444">Lipid biosynthesis</keyword>
<comment type="catalytic activity">
    <reaction evidence="12">
        <text>a 1,2-diacyl-sn-glycero-3-phospho-L-serine + H(+) = a 1,2-diacyl-sn-glycero-3-phosphoethanolamine + CO2</text>
        <dbReference type="Rhea" id="RHEA:20828"/>
        <dbReference type="ChEBI" id="CHEBI:15378"/>
        <dbReference type="ChEBI" id="CHEBI:16526"/>
        <dbReference type="ChEBI" id="CHEBI:57262"/>
        <dbReference type="ChEBI" id="CHEBI:64612"/>
        <dbReference type="EC" id="4.1.1.65"/>
    </reaction>
</comment>
<keyword evidence="9 12" id="KW-0456">Lyase</keyword>
<accession>A0A151Z705</accession>
<name>A0A151Z705_TIELA</name>
<protein>
    <recommendedName>
        <fullName evidence="12">Phosphatidylserine decarboxylase proenzyme, mitochondrial</fullName>
        <ecNumber evidence="12">4.1.1.65</ecNumber>
    </recommendedName>
    <component>
        <recommendedName>
            <fullName evidence="12">Phosphatidylserine decarboxylase beta chain</fullName>
        </recommendedName>
    </component>
    <component>
        <recommendedName>
            <fullName evidence="12">Phosphatidylserine decarboxylase alpha chain</fullName>
        </recommendedName>
    </component>
</protein>
<proteinExistence type="inferred from homology"/>
<organism evidence="14 15">
    <name type="scientific">Tieghemostelium lacteum</name>
    <name type="common">Slime mold</name>
    <name type="synonym">Dictyostelium lacteum</name>
    <dbReference type="NCBI Taxonomy" id="361077"/>
    <lineage>
        <taxon>Eukaryota</taxon>
        <taxon>Amoebozoa</taxon>
        <taxon>Evosea</taxon>
        <taxon>Eumycetozoa</taxon>
        <taxon>Dictyostelia</taxon>
        <taxon>Dictyosteliales</taxon>
        <taxon>Raperosteliaceae</taxon>
        <taxon>Tieghemostelium</taxon>
    </lineage>
</organism>
<dbReference type="GO" id="GO:0004609">
    <property type="term" value="F:phosphatidylserine decarboxylase activity"/>
    <property type="evidence" value="ECO:0007669"/>
    <property type="project" value="UniProtKB-UniRule"/>
</dbReference>
<dbReference type="InterPro" id="IPR003817">
    <property type="entry name" value="PS_Dcarbxylase"/>
</dbReference>
<sequence length="423" mass="47979">MIKKIISPSSFKLVNGLMNGHTSKSWAISPFTTTTSNRLTSTSSLYSTFTLSGSNGQALICHSTKNYIITSQNYINSRSYSTSNEQQQKQQEQQEQKQQNEQQPKKKGSLKSKLLLGSMGLFAGSVIYFKFKYGDDFKAEYLKRIPFRVTSKLWGKFANLELPEYLRSPFYLTYSKLFGVNLDEVEKPIESYKSMGDFFSRRLKEGSRVIDKQAEMVSPVDGTVIYFGKVDKNTMEQVKGLTYSLHDFLGNDLKKEVEDKNLYHIALYLSPGDYHGIHSPVDWKIKNRYHFPGYLLPVAKFAVETVPGLFSINERVVLSGNWKHGFFSLVPVGASNVGSIVMDFDKQLSTNNPKDPYTEKSLYYHRSYDNIIPSSRGSEVAFFKMGSTVVLIFEVPKGKSFDFNLKPAQTVKYGQAIGEIKNN</sequence>
<keyword evidence="7 12" id="KW-0472">Membrane</keyword>
<feature type="active site" description="Charge relay system; for autoendoproteolytic cleavage activity" evidence="12">
    <location>
        <position position="387"/>
    </location>
</feature>
<dbReference type="GO" id="GO:0006646">
    <property type="term" value="P:phosphatidylethanolamine biosynthetic process"/>
    <property type="evidence" value="ECO:0007669"/>
    <property type="project" value="UniProtKB-UniRule"/>
</dbReference>
<feature type="chain" id="PRO_5023464396" description="Phosphatidylserine decarboxylase beta chain" evidence="12">
    <location>
        <begin position="1"/>
        <end position="386"/>
    </location>
</feature>
<evidence type="ECO:0000256" key="3">
    <source>
        <dbReference type="ARBA" id="ARBA00022692"/>
    </source>
</evidence>
<comment type="subcellular location">
    <molecule>Phosphatidylserine decarboxylase alpha chain</molecule>
    <subcellularLocation>
        <location evidence="12">Mitochondrion inner membrane</location>
        <topology evidence="12">Peripheral membrane protein</topology>
        <orientation evidence="12">Intermembrane side</orientation>
    </subcellularLocation>
    <text evidence="12">Anchored to the mitochondrial inner membrane through its interaction with the integral membrane beta chain.</text>
</comment>
<dbReference type="STRING" id="361077.A0A151Z705"/>
<gene>
    <name evidence="14" type="ORF">DLAC_09686</name>
</gene>
<comment type="subunit">
    <text evidence="12">Heterodimer of a large membrane-associated beta subunit and a small pyruvoyl-containing alpha subunit.</text>
</comment>
<feature type="active site" description="Schiff-base intermediate with substrate; via pyruvic acid; for decarboxylase activity" evidence="12">
    <location>
        <position position="387"/>
    </location>
</feature>
<feature type="region of interest" description="Disordered" evidence="13">
    <location>
        <begin position="79"/>
        <end position="109"/>
    </location>
</feature>